<reference evidence="1" key="1">
    <citation type="submission" date="2018-05" db="EMBL/GenBank/DDBJ databases">
        <authorList>
            <person name="Lanie J.A."/>
            <person name="Ng W.-L."/>
            <person name="Kazmierczak K.M."/>
            <person name="Andrzejewski T.M."/>
            <person name="Davidsen T.M."/>
            <person name="Wayne K.J."/>
            <person name="Tettelin H."/>
            <person name="Glass J.I."/>
            <person name="Rusch D."/>
            <person name="Podicherti R."/>
            <person name="Tsui H.-C.T."/>
            <person name="Winkler M.E."/>
        </authorList>
    </citation>
    <scope>NUCLEOTIDE SEQUENCE</scope>
</reference>
<evidence type="ECO:0000313" key="1">
    <source>
        <dbReference type="EMBL" id="SVA71930.1"/>
    </source>
</evidence>
<dbReference type="EMBL" id="UINC01017373">
    <property type="protein sequence ID" value="SVA71930.1"/>
    <property type="molecule type" value="Genomic_DNA"/>
</dbReference>
<sequence length="119" mass="13996">MPSYTYELPEQSVLLSNIRQNLVKVGQQWNEIASFMRDGHVQYTPIRNNPMRSGYKFVYQQAKLNLTLYFPEKIFNHMLEILDPEKVEILKAVVQSSLPKRSGYLINEFKVRGIMEEEV</sequence>
<dbReference type="AlphaFoldDB" id="A0A381Y4Y0"/>
<protein>
    <submittedName>
        <fullName evidence="1">Uncharacterized protein</fullName>
    </submittedName>
</protein>
<organism evidence="1">
    <name type="scientific">marine metagenome</name>
    <dbReference type="NCBI Taxonomy" id="408172"/>
    <lineage>
        <taxon>unclassified sequences</taxon>
        <taxon>metagenomes</taxon>
        <taxon>ecological metagenomes</taxon>
    </lineage>
</organism>
<gene>
    <name evidence="1" type="ORF">METZ01_LOCUS124784</name>
</gene>
<name>A0A381Y4Y0_9ZZZZ</name>
<proteinExistence type="predicted"/>
<accession>A0A381Y4Y0</accession>